<evidence type="ECO:0000313" key="1">
    <source>
        <dbReference type="EMBL" id="EBY2811605.1"/>
    </source>
</evidence>
<accession>A0A5H6B975</accession>
<protein>
    <recommendedName>
        <fullName evidence="2">ApeA N-terminal domain-containing protein</fullName>
    </recommendedName>
</protein>
<name>A0A5H6B975_SALET</name>
<organism evidence="1">
    <name type="scientific">Salmonella enterica subsp. enterica serovar Panama</name>
    <dbReference type="NCBI Taxonomy" id="29472"/>
    <lineage>
        <taxon>Bacteria</taxon>
        <taxon>Pseudomonadati</taxon>
        <taxon>Pseudomonadota</taxon>
        <taxon>Gammaproteobacteria</taxon>
        <taxon>Enterobacterales</taxon>
        <taxon>Enterobacteriaceae</taxon>
        <taxon>Salmonella</taxon>
    </lineage>
</organism>
<evidence type="ECO:0008006" key="2">
    <source>
        <dbReference type="Google" id="ProtNLM"/>
    </source>
</evidence>
<proteinExistence type="predicted"/>
<gene>
    <name evidence="1" type="ORF">DVF77_11340</name>
</gene>
<comment type="caution">
    <text evidence="1">The sequence shown here is derived from an EMBL/GenBank/DDBJ whole genome shotgun (WGS) entry which is preliminary data.</text>
</comment>
<dbReference type="EMBL" id="AAHNRG010000012">
    <property type="protein sequence ID" value="EBY2811605.1"/>
    <property type="molecule type" value="Genomic_DNA"/>
</dbReference>
<reference evidence="1" key="1">
    <citation type="submission" date="2018-07" db="EMBL/GenBank/DDBJ databases">
        <authorList>
            <person name="Ashton P.M."/>
            <person name="Dallman T."/>
            <person name="Nair S."/>
            <person name="De Pinna E."/>
            <person name="Peters T."/>
            <person name="Grant K."/>
        </authorList>
    </citation>
    <scope>NUCLEOTIDE SEQUENCE</scope>
    <source>
        <strain evidence="1">245122</strain>
    </source>
</reference>
<dbReference type="AlphaFoldDB" id="A0A5H6B975"/>
<dbReference type="RefSeq" id="WP_115155621.1">
    <property type="nucleotide sequence ID" value="NZ_CBDGUR010000013.1"/>
</dbReference>
<sequence>MNIVKEKIEELLAGSFTHELIEVTLTQQTNENPKMFTGSGFFYYKNNKIHLKFLHKETDAQFSTCPTYNHLDYGEIIGSEYLFSMNAIDLNGYLWQAKDVDPYVNINASQQGVSIDCELYEIKRKIDGDFKKHKVIFFIPQKMNIPCNEFQDLGEEGKRRTRSVFSLNNINVSILLEDKYTRICLDSDDDFSYLYAKSILDSLSVASGVLLNPALVLWQGNDSRLLIFKHIDNKEKQRLMPFIPQRAPYYLNEWVQFSQAYIKKFETDKTFYYYWRKIFNAHQSDLENETLSLTVSIEGVINKFYSTFKIEDVEFSSLCCESKPVIENLEINERVKSSIIQLLEKGGRSSVKGTLFNMAKKGFFPEELATTWYKARNRSAHAKHFKEHSWQENVKNYNSCLTLFYMLLCYHIEYKGKFVHHHLPGEPLKNLTE</sequence>